<dbReference type="PANTHER" id="PTHR30203">
    <property type="entry name" value="OUTER MEMBRANE CATION EFFLUX PROTEIN"/>
    <property type="match status" value="1"/>
</dbReference>
<feature type="chain" id="PRO_5011990697" evidence="1">
    <location>
        <begin position="21"/>
        <end position="467"/>
    </location>
</feature>
<dbReference type="AlphaFoldDB" id="A0A222EB85"/>
<protein>
    <submittedName>
        <fullName evidence="2">Outer membrane efflux protein</fullName>
    </submittedName>
</protein>
<organism evidence="2 3">
    <name type="scientific">Antarctobacter heliothermus</name>
    <dbReference type="NCBI Taxonomy" id="74033"/>
    <lineage>
        <taxon>Bacteria</taxon>
        <taxon>Pseudomonadati</taxon>
        <taxon>Pseudomonadota</taxon>
        <taxon>Alphaproteobacteria</taxon>
        <taxon>Rhodobacterales</taxon>
        <taxon>Roseobacteraceae</taxon>
        <taxon>Antarctobacter</taxon>
    </lineage>
</organism>
<evidence type="ECO:0000313" key="2">
    <source>
        <dbReference type="EMBL" id="ASP23456.1"/>
    </source>
</evidence>
<geneLocation type="plasmid" evidence="3">
    <name>psms3-1</name>
</geneLocation>
<keyword evidence="3" id="KW-1185">Reference proteome</keyword>
<sequence>MKKLPLLLSSVLLVAACANPAVIERAKAERAGFAAVEIGARRAVGAAPVWNQSAAELEGTEKRVHALVHGKTISADTAVQVALINNRALQSSFAELGLSSTDLWEVAMGPVPSVGVSVSGLAGDVTRTLEATVAGALLELATTKPRTQLAEIRFRQAELAALAETIDLAVQTRRAWIEAVGAFEASTLIGRTQNTADAASELAVQLGRTGAMNKADQAREHAFTAELAVERAAARLEAQLAKEKLLRLMGLWGSDTTVYVPDALPALPGRPLAASNIEQLALTNRVDLASGKLELNAIALDYRLTGQTRMVSDIALVAGAELERTDGDTETAPVLALDFQIPLYDTGPLVSKRGRMAYLQAANTLAQQAIDARSDARMAYKAVTGRHNIARHWRDQVLPLRRQIDEAALLSYNGMLTSTFELIADAQEGLESRLAAAEAKRDYWLAETEATAAIWGGSVTLPAGKEE</sequence>
<evidence type="ECO:0000313" key="3">
    <source>
        <dbReference type="Proteomes" id="UP000203589"/>
    </source>
</evidence>
<name>A0A222EB85_9RHOB</name>
<dbReference type="Gene3D" id="1.20.1600.10">
    <property type="entry name" value="Outer membrane efflux proteins (OEP)"/>
    <property type="match status" value="1"/>
</dbReference>
<keyword evidence="2" id="KW-0614">Plasmid</keyword>
<dbReference type="Proteomes" id="UP000203589">
    <property type="component" value="Plasmid pSMS3-1"/>
</dbReference>
<evidence type="ECO:0000256" key="1">
    <source>
        <dbReference type="SAM" id="SignalP"/>
    </source>
</evidence>
<feature type="signal peptide" evidence="1">
    <location>
        <begin position="1"/>
        <end position="20"/>
    </location>
</feature>
<keyword evidence="1" id="KW-0732">Signal</keyword>
<gene>
    <name evidence="2" type="ORF">ANTHELSMS3_05076</name>
</gene>
<dbReference type="EMBL" id="CP022541">
    <property type="protein sequence ID" value="ASP23456.1"/>
    <property type="molecule type" value="Genomic_DNA"/>
</dbReference>
<dbReference type="SUPFAM" id="SSF56954">
    <property type="entry name" value="Outer membrane efflux proteins (OEP)"/>
    <property type="match status" value="1"/>
</dbReference>
<accession>A0A222EB85</accession>
<dbReference type="PROSITE" id="PS51257">
    <property type="entry name" value="PROKAR_LIPOPROTEIN"/>
    <property type="match status" value="1"/>
</dbReference>
<reference evidence="2 3" key="1">
    <citation type="submission" date="2017-07" db="EMBL/GenBank/DDBJ databases">
        <title>Genome Sequence of Antarctobacter heliothermus Strain SMS3 Isolated from a culture of the Diatom Skeletonema marinoi.</title>
        <authorList>
            <person name="Topel M."/>
            <person name="Pinder M.I.M."/>
            <person name="Johansson O.N."/>
            <person name="Kourtchenko O."/>
            <person name="Godhe A."/>
            <person name="Clarke A.K."/>
        </authorList>
    </citation>
    <scope>NUCLEOTIDE SEQUENCE [LARGE SCALE GENOMIC DNA]</scope>
    <source>
        <strain evidence="2 3">SMS3</strain>
        <plasmid evidence="3">Plasmid psms3-1</plasmid>
    </source>
</reference>
<dbReference type="PANTHER" id="PTHR30203:SF24">
    <property type="entry name" value="BLR4935 PROTEIN"/>
    <property type="match status" value="1"/>
</dbReference>
<dbReference type="GO" id="GO:0015562">
    <property type="term" value="F:efflux transmembrane transporter activity"/>
    <property type="evidence" value="ECO:0007669"/>
    <property type="project" value="InterPro"/>
</dbReference>
<dbReference type="RefSeq" id="WP_094037522.1">
    <property type="nucleotide sequence ID" value="NZ_CP022541.1"/>
</dbReference>
<dbReference type="InterPro" id="IPR010131">
    <property type="entry name" value="MdtP/NodT-like"/>
</dbReference>
<proteinExistence type="predicted"/>
<dbReference type="OrthoDB" id="237412at2"/>
<dbReference type="KEGG" id="aht:ANTHELSMS3_05076"/>